<dbReference type="EMBL" id="QGKX02000004">
    <property type="protein sequence ID" value="KAF3603064.1"/>
    <property type="molecule type" value="Genomic_DNA"/>
</dbReference>
<proteinExistence type="predicted"/>
<dbReference type="PANTHER" id="PTHR13391">
    <property type="entry name" value="MITOCHONDRIAL DISTRIBUTION REGULATOR MISATO"/>
    <property type="match status" value="1"/>
</dbReference>
<reference evidence="3" key="1">
    <citation type="submission" date="2019-12" db="EMBL/GenBank/DDBJ databases">
        <title>Genome sequencing and annotation of Brassica cretica.</title>
        <authorList>
            <person name="Studholme D.J."/>
            <person name="Sarris P."/>
        </authorList>
    </citation>
    <scope>NUCLEOTIDE SEQUENCE</scope>
    <source>
        <strain evidence="3">PFS-109/04</strain>
        <tissue evidence="3">Leaf</tissue>
    </source>
</reference>
<accession>A0A8S9SSP3</accession>
<evidence type="ECO:0000256" key="1">
    <source>
        <dbReference type="SAM" id="MobiDB-lite"/>
    </source>
</evidence>
<gene>
    <name evidence="3" type="ORF">F2Q69_00032760</name>
</gene>
<dbReference type="GO" id="GO:0005737">
    <property type="term" value="C:cytoplasm"/>
    <property type="evidence" value="ECO:0007669"/>
    <property type="project" value="TreeGrafter"/>
</dbReference>
<dbReference type="PANTHER" id="PTHR13391:SF0">
    <property type="entry name" value="PROTEIN MISATO HOMOLOG 1"/>
    <property type="match status" value="1"/>
</dbReference>
<dbReference type="SUPFAM" id="SSF52490">
    <property type="entry name" value="Tubulin nucleotide-binding domain-like"/>
    <property type="match status" value="1"/>
</dbReference>
<evidence type="ECO:0000313" key="4">
    <source>
        <dbReference type="Proteomes" id="UP000712600"/>
    </source>
</evidence>
<name>A0A8S9SSP3_BRACR</name>
<dbReference type="GO" id="GO:0007005">
    <property type="term" value="P:mitochondrion organization"/>
    <property type="evidence" value="ECO:0007669"/>
    <property type="project" value="InterPro"/>
</dbReference>
<evidence type="ECO:0000259" key="2">
    <source>
        <dbReference type="Pfam" id="PF10644"/>
    </source>
</evidence>
<feature type="domain" description="Misato Segment II tubulin-like" evidence="2">
    <location>
        <begin position="3"/>
        <end position="101"/>
    </location>
</feature>
<sequence>MRREIVTIQVGEFANFIGSHFWNFQDELLALASDPESDPIFPNHNLDMDVLYRSGENQQGVSTYTPRLLSVNFEGSTRSSGTLYNEGSSSISDSSKTWSENANSFFWKFNLCFTIYQPLPVPLPFPSIFGNLVGRRGEILSTPGSDSMYRGSLDVHSLPVATRWRPSSVILPFLESRLGNLERLGIQRGAMGSYAARKWGFGEEELQDMRENLSNMASKLSPHHSSDSDSDSD</sequence>
<dbReference type="Gene3D" id="3.40.50.1440">
    <property type="entry name" value="Tubulin/FtsZ, GTPase domain"/>
    <property type="match status" value="1"/>
</dbReference>
<dbReference type="AlphaFoldDB" id="A0A8S9SSP3"/>
<organism evidence="3 4">
    <name type="scientific">Brassica cretica</name>
    <name type="common">Mustard</name>
    <dbReference type="NCBI Taxonomy" id="69181"/>
    <lineage>
        <taxon>Eukaryota</taxon>
        <taxon>Viridiplantae</taxon>
        <taxon>Streptophyta</taxon>
        <taxon>Embryophyta</taxon>
        <taxon>Tracheophyta</taxon>
        <taxon>Spermatophyta</taxon>
        <taxon>Magnoliopsida</taxon>
        <taxon>eudicotyledons</taxon>
        <taxon>Gunneridae</taxon>
        <taxon>Pentapetalae</taxon>
        <taxon>rosids</taxon>
        <taxon>malvids</taxon>
        <taxon>Brassicales</taxon>
        <taxon>Brassicaceae</taxon>
        <taxon>Brassiceae</taxon>
        <taxon>Brassica</taxon>
    </lineage>
</organism>
<dbReference type="InterPro" id="IPR049942">
    <property type="entry name" value="DML1/Misato"/>
</dbReference>
<comment type="caution">
    <text evidence="3">The sequence shown here is derived from an EMBL/GenBank/DDBJ whole genome shotgun (WGS) entry which is preliminary data.</text>
</comment>
<evidence type="ECO:0000313" key="3">
    <source>
        <dbReference type="EMBL" id="KAF3603064.1"/>
    </source>
</evidence>
<feature type="region of interest" description="Disordered" evidence="1">
    <location>
        <begin position="211"/>
        <end position="233"/>
    </location>
</feature>
<protein>
    <recommendedName>
        <fullName evidence="2">Misato Segment II tubulin-like domain-containing protein</fullName>
    </recommendedName>
</protein>
<dbReference type="Proteomes" id="UP000712600">
    <property type="component" value="Unassembled WGS sequence"/>
</dbReference>
<dbReference type="InterPro" id="IPR036525">
    <property type="entry name" value="Tubulin/FtsZ_GTPase_sf"/>
</dbReference>
<dbReference type="Pfam" id="PF10644">
    <property type="entry name" value="Misat_Tub_SegII"/>
    <property type="match status" value="1"/>
</dbReference>
<dbReference type="InterPro" id="IPR019605">
    <property type="entry name" value="Misato_II_tubulin-like"/>
</dbReference>